<gene>
    <name evidence="2" type="ORF">RHGRI_023971</name>
</gene>
<organism evidence="2 3">
    <name type="scientific">Rhododendron griersonianum</name>
    <dbReference type="NCBI Taxonomy" id="479676"/>
    <lineage>
        <taxon>Eukaryota</taxon>
        <taxon>Viridiplantae</taxon>
        <taxon>Streptophyta</taxon>
        <taxon>Embryophyta</taxon>
        <taxon>Tracheophyta</taxon>
        <taxon>Spermatophyta</taxon>
        <taxon>Magnoliopsida</taxon>
        <taxon>eudicotyledons</taxon>
        <taxon>Gunneridae</taxon>
        <taxon>Pentapetalae</taxon>
        <taxon>asterids</taxon>
        <taxon>Ericales</taxon>
        <taxon>Ericaceae</taxon>
        <taxon>Ericoideae</taxon>
        <taxon>Rhodoreae</taxon>
        <taxon>Rhododendron</taxon>
    </lineage>
</organism>
<feature type="compositionally biased region" description="Basic residues" evidence="1">
    <location>
        <begin position="50"/>
        <end position="69"/>
    </location>
</feature>
<proteinExistence type="predicted"/>
<reference evidence="2" key="1">
    <citation type="submission" date="2020-08" db="EMBL/GenBank/DDBJ databases">
        <title>Plant Genome Project.</title>
        <authorList>
            <person name="Zhang R.-G."/>
        </authorList>
    </citation>
    <scope>NUCLEOTIDE SEQUENCE</scope>
    <source>
        <strain evidence="2">WSP0</strain>
        <tissue evidence="2">Leaf</tissue>
    </source>
</reference>
<evidence type="ECO:0000256" key="1">
    <source>
        <dbReference type="SAM" id="MobiDB-lite"/>
    </source>
</evidence>
<feature type="compositionally biased region" description="Basic residues" evidence="1">
    <location>
        <begin position="129"/>
        <end position="141"/>
    </location>
</feature>
<accession>A0AAV6J9P8</accession>
<dbReference type="Proteomes" id="UP000823749">
    <property type="component" value="Chromosome 8"/>
</dbReference>
<comment type="caution">
    <text evidence="2">The sequence shown here is derived from an EMBL/GenBank/DDBJ whole genome shotgun (WGS) entry which is preliminary data.</text>
</comment>
<sequence length="162" mass="18285">MRQKKSSRKRTVEPIVINIEDSEHKSKVVKSSTPTPQKSVPPVQTCTPTPRKKVTPTKKVKPIKINIKKPKVDTISERKRKRQNKEDEGVIDLATPTKSVTRSADTVQKMQTGKDNPRSQIPRKTEKGKGKKGKPSRGIKGKKVEPGMSKIPLNFPKKIQYR</sequence>
<dbReference type="AlphaFoldDB" id="A0AAV6J9P8"/>
<keyword evidence="3" id="KW-1185">Reference proteome</keyword>
<evidence type="ECO:0000313" key="3">
    <source>
        <dbReference type="Proteomes" id="UP000823749"/>
    </source>
</evidence>
<feature type="region of interest" description="Disordered" evidence="1">
    <location>
        <begin position="21"/>
        <end position="162"/>
    </location>
</feature>
<evidence type="ECO:0000313" key="2">
    <source>
        <dbReference type="EMBL" id="KAG5536379.1"/>
    </source>
</evidence>
<protein>
    <submittedName>
        <fullName evidence="2">Uncharacterized protein</fullName>
    </submittedName>
</protein>
<feature type="compositionally biased region" description="Polar residues" evidence="1">
    <location>
        <begin position="96"/>
        <end position="114"/>
    </location>
</feature>
<dbReference type="EMBL" id="JACTNZ010000008">
    <property type="protein sequence ID" value="KAG5536379.1"/>
    <property type="molecule type" value="Genomic_DNA"/>
</dbReference>
<feature type="compositionally biased region" description="Polar residues" evidence="1">
    <location>
        <begin position="29"/>
        <end position="44"/>
    </location>
</feature>
<name>A0AAV6J9P8_9ERIC</name>